<evidence type="ECO:0000256" key="1">
    <source>
        <dbReference type="SAM" id="MobiDB-lite"/>
    </source>
</evidence>
<reference evidence="2 3" key="1">
    <citation type="submission" date="2023-08" db="EMBL/GenBank/DDBJ databases">
        <title>A Necator americanus chromosomal reference genome.</title>
        <authorList>
            <person name="Ilik V."/>
            <person name="Petrzelkova K.J."/>
            <person name="Pardy F."/>
            <person name="Fuh T."/>
            <person name="Niatou-Singa F.S."/>
            <person name="Gouil Q."/>
            <person name="Baker L."/>
            <person name="Ritchie M.E."/>
            <person name="Jex A.R."/>
            <person name="Gazzola D."/>
            <person name="Li H."/>
            <person name="Toshio Fujiwara R."/>
            <person name="Zhan B."/>
            <person name="Aroian R.V."/>
            <person name="Pafco B."/>
            <person name="Schwarz E.M."/>
        </authorList>
    </citation>
    <scope>NUCLEOTIDE SEQUENCE [LARGE SCALE GENOMIC DNA]</scope>
    <source>
        <strain evidence="2 3">Aroian</strain>
        <tissue evidence="2">Whole animal</tissue>
    </source>
</reference>
<gene>
    <name evidence="2" type="primary">Necator_chrV.g19359</name>
    <name evidence="2" type="ORF">RB195_014567</name>
</gene>
<organism evidence="2 3">
    <name type="scientific">Necator americanus</name>
    <name type="common">Human hookworm</name>
    <dbReference type="NCBI Taxonomy" id="51031"/>
    <lineage>
        <taxon>Eukaryota</taxon>
        <taxon>Metazoa</taxon>
        <taxon>Ecdysozoa</taxon>
        <taxon>Nematoda</taxon>
        <taxon>Chromadorea</taxon>
        <taxon>Rhabditida</taxon>
        <taxon>Rhabditina</taxon>
        <taxon>Rhabditomorpha</taxon>
        <taxon>Strongyloidea</taxon>
        <taxon>Ancylostomatidae</taxon>
        <taxon>Bunostominae</taxon>
        <taxon>Necator</taxon>
    </lineage>
</organism>
<name>A0ABR1E0N6_NECAM</name>
<keyword evidence="3" id="KW-1185">Reference proteome</keyword>
<proteinExistence type="predicted"/>
<sequence>MSWRDQSPREFDPHGGRNAFRTDDTLQTTSERVASFRAMRSFTESIECDLPPAPELPAQLDIDRISMRTSDTNETIVEVVSFFFSAYKHYLMRAVFNEKMDK</sequence>
<dbReference type="EMBL" id="JAVFWL010000005">
    <property type="protein sequence ID" value="KAK6756247.1"/>
    <property type="molecule type" value="Genomic_DNA"/>
</dbReference>
<dbReference type="Proteomes" id="UP001303046">
    <property type="component" value="Unassembled WGS sequence"/>
</dbReference>
<feature type="region of interest" description="Disordered" evidence="1">
    <location>
        <begin position="1"/>
        <end position="24"/>
    </location>
</feature>
<comment type="caution">
    <text evidence="2">The sequence shown here is derived from an EMBL/GenBank/DDBJ whole genome shotgun (WGS) entry which is preliminary data.</text>
</comment>
<evidence type="ECO:0000313" key="2">
    <source>
        <dbReference type="EMBL" id="KAK6756247.1"/>
    </source>
</evidence>
<evidence type="ECO:0000313" key="3">
    <source>
        <dbReference type="Proteomes" id="UP001303046"/>
    </source>
</evidence>
<accession>A0ABR1E0N6</accession>
<protein>
    <submittedName>
        <fullName evidence="2">Uncharacterized protein</fullName>
    </submittedName>
</protein>